<feature type="transmembrane region" description="Helical" evidence="6">
    <location>
        <begin position="92"/>
        <end position="112"/>
    </location>
</feature>
<protein>
    <submittedName>
        <fullName evidence="8">Fungal trichothecene efflux pump</fullName>
    </submittedName>
</protein>
<dbReference type="InParanoid" id="A0A136JAD3"/>
<dbReference type="PROSITE" id="PS50850">
    <property type="entry name" value="MFS"/>
    <property type="match status" value="1"/>
</dbReference>
<evidence type="ECO:0000256" key="3">
    <source>
        <dbReference type="ARBA" id="ARBA00022692"/>
    </source>
</evidence>
<evidence type="ECO:0000313" key="8">
    <source>
        <dbReference type="EMBL" id="KXJ94144.1"/>
    </source>
</evidence>
<feature type="transmembrane region" description="Helical" evidence="6">
    <location>
        <begin position="124"/>
        <end position="146"/>
    </location>
</feature>
<dbReference type="PANTHER" id="PTHR23501">
    <property type="entry name" value="MAJOR FACILITATOR SUPERFAMILY"/>
    <property type="match status" value="1"/>
</dbReference>
<evidence type="ECO:0000256" key="2">
    <source>
        <dbReference type="ARBA" id="ARBA00022448"/>
    </source>
</evidence>
<evidence type="ECO:0000313" key="9">
    <source>
        <dbReference type="Proteomes" id="UP000070501"/>
    </source>
</evidence>
<reference evidence="9" key="1">
    <citation type="submission" date="2016-02" db="EMBL/GenBank/DDBJ databases">
        <title>Draft genome sequence of Microdochium bolleyi, a fungal endophyte of beachgrass.</title>
        <authorList>
            <consortium name="DOE Joint Genome Institute"/>
            <person name="David A.S."/>
            <person name="May G."/>
            <person name="Haridas S."/>
            <person name="Lim J."/>
            <person name="Wang M."/>
            <person name="Labutti K."/>
            <person name="Lipzen A."/>
            <person name="Barry K."/>
            <person name="Grigoriev I.V."/>
        </authorList>
    </citation>
    <scope>NUCLEOTIDE SEQUENCE [LARGE SCALE GENOMIC DNA]</scope>
    <source>
        <strain evidence="9">J235TASD1</strain>
    </source>
</reference>
<evidence type="ECO:0000256" key="5">
    <source>
        <dbReference type="ARBA" id="ARBA00023136"/>
    </source>
</evidence>
<dbReference type="EMBL" id="KQ964247">
    <property type="protein sequence ID" value="KXJ94144.1"/>
    <property type="molecule type" value="Genomic_DNA"/>
</dbReference>
<feature type="transmembrane region" description="Helical" evidence="6">
    <location>
        <begin position="196"/>
        <end position="215"/>
    </location>
</feature>
<dbReference type="OrthoDB" id="4161376at2759"/>
<name>A0A136JAD3_9PEZI</name>
<keyword evidence="2" id="KW-0813">Transport</keyword>
<proteinExistence type="predicted"/>
<keyword evidence="5 6" id="KW-0472">Membrane</keyword>
<feature type="domain" description="Major facilitator superfamily (MFS) profile" evidence="7">
    <location>
        <begin position="1"/>
        <end position="517"/>
    </location>
</feature>
<accession>A0A136JAD3</accession>
<keyword evidence="3 6" id="KW-0812">Transmembrane</keyword>
<feature type="transmembrane region" description="Helical" evidence="6">
    <location>
        <begin position="362"/>
        <end position="380"/>
    </location>
</feature>
<feature type="transmembrane region" description="Helical" evidence="6">
    <location>
        <begin position="37"/>
        <end position="55"/>
    </location>
</feature>
<feature type="transmembrane region" description="Helical" evidence="6">
    <location>
        <begin position="227"/>
        <end position="244"/>
    </location>
</feature>
<organism evidence="8 9">
    <name type="scientific">Microdochium bolleyi</name>
    <dbReference type="NCBI Taxonomy" id="196109"/>
    <lineage>
        <taxon>Eukaryota</taxon>
        <taxon>Fungi</taxon>
        <taxon>Dikarya</taxon>
        <taxon>Ascomycota</taxon>
        <taxon>Pezizomycotina</taxon>
        <taxon>Sordariomycetes</taxon>
        <taxon>Xylariomycetidae</taxon>
        <taxon>Xylariales</taxon>
        <taxon>Microdochiaceae</taxon>
        <taxon>Microdochium</taxon>
    </lineage>
</organism>
<evidence type="ECO:0000256" key="6">
    <source>
        <dbReference type="SAM" id="Phobius"/>
    </source>
</evidence>
<feature type="transmembrane region" description="Helical" evidence="6">
    <location>
        <begin position="306"/>
        <end position="323"/>
    </location>
</feature>
<dbReference type="Gene3D" id="1.20.1250.20">
    <property type="entry name" value="MFS general substrate transporter like domains"/>
    <property type="match status" value="2"/>
</dbReference>
<dbReference type="GO" id="GO:0005886">
    <property type="term" value="C:plasma membrane"/>
    <property type="evidence" value="ECO:0007669"/>
    <property type="project" value="TreeGrafter"/>
</dbReference>
<feature type="transmembrane region" description="Helical" evidence="6">
    <location>
        <begin position="392"/>
        <end position="416"/>
    </location>
</feature>
<sequence>MSFIAMALLWTASQIPLYLFAGISPIIYGDIGGTDKWIWFVTGNLLGSAAICPFSGALSDLLGRRHVAIGGTLCVLIGQLICSLAANMDVFIAGMTVSGIGAGINELTALAATAEMAPTSKRGFYVACLILTVLPFCASVLWAQLIAHYAHWRYVGLVTCVWSFLALVCLACFYFPPPRVNCEGLSKQEIVRRIDYVGGALSIVGIVLLTCGLLFGGYQYSWTDAHTLVPLIFGLLTLVAFMLWEIRWAPFPMFPRRLGRAQRNFTLTLIITFISGANFFAVLMIWPPQAHNVYGHDPIGVGIRGMPFAFAVLGGAVASLFLMSYLRRWGSSTRWLLAGSSVLMTAGCGALSAARIDNITTVYGILFLAGTGVGGIVIPASLLSTIICPDDLIATISALTLAVRVVGGALGFAVYYNVFAAKLGANMARLVTPVCVDAGITDPLALARIMALTASGLTERILDDGVAGLHGDVALWKDIVLAGKRAFEASYPWVYYASVPFGVVSIVASLLVTDISEYMTDDVAVVM</sequence>
<dbReference type="InterPro" id="IPR020846">
    <property type="entry name" value="MFS_dom"/>
</dbReference>
<dbReference type="SUPFAM" id="SSF103473">
    <property type="entry name" value="MFS general substrate transporter"/>
    <property type="match status" value="1"/>
</dbReference>
<keyword evidence="9" id="KW-1185">Reference proteome</keyword>
<evidence type="ECO:0000256" key="1">
    <source>
        <dbReference type="ARBA" id="ARBA00004141"/>
    </source>
</evidence>
<keyword evidence="4 6" id="KW-1133">Transmembrane helix</keyword>
<dbReference type="Proteomes" id="UP000070501">
    <property type="component" value="Unassembled WGS sequence"/>
</dbReference>
<evidence type="ECO:0000259" key="7">
    <source>
        <dbReference type="PROSITE" id="PS50850"/>
    </source>
</evidence>
<feature type="transmembrane region" description="Helical" evidence="6">
    <location>
        <begin position="493"/>
        <end position="512"/>
    </location>
</feature>
<dbReference type="InterPro" id="IPR005829">
    <property type="entry name" value="Sugar_transporter_CS"/>
</dbReference>
<evidence type="ECO:0000256" key="4">
    <source>
        <dbReference type="ARBA" id="ARBA00022989"/>
    </source>
</evidence>
<dbReference type="InterPro" id="IPR010573">
    <property type="entry name" value="MFS_Str1/Tri12-like"/>
</dbReference>
<feature type="transmembrane region" description="Helical" evidence="6">
    <location>
        <begin position="67"/>
        <end position="86"/>
    </location>
</feature>
<dbReference type="PROSITE" id="PS00216">
    <property type="entry name" value="SUGAR_TRANSPORT_1"/>
    <property type="match status" value="1"/>
</dbReference>
<comment type="subcellular location">
    <subcellularLocation>
        <location evidence="1">Membrane</location>
        <topology evidence="1">Multi-pass membrane protein</topology>
    </subcellularLocation>
</comment>
<dbReference type="GO" id="GO:0022857">
    <property type="term" value="F:transmembrane transporter activity"/>
    <property type="evidence" value="ECO:0007669"/>
    <property type="project" value="InterPro"/>
</dbReference>
<dbReference type="FunFam" id="1.20.1250.20:FF:000784">
    <property type="entry name" value="MFS drug efflux pump"/>
    <property type="match status" value="1"/>
</dbReference>
<feature type="transmembrane region" description="Helical" evidence="6">
    <location>
        <begin position="265"/>
        <end position="286"/>
    </location>
</feature>
<gene>
    <name evidence="8" type="ORF">Micbo1qcDRAFT_187902</name>
</gene>
<dbReference type="AlphaFoldDB" id="A0A136JAD3"/>
<dbReference type="PANTHER" id="PTHR23501:SF109">
    <property type="entry name" value="MAJOR FACILITATOR SUPERFAMILY (MFS) PROFILE DOMAIN-CONTAINING PROTEIN-RELATED"/>
    <property type="match status" value="1"/>
</dbReference>
<feature type="transmembrane region" description="Helical" evidence="6">
    <location>
        <begin position="152"/>
        <end position="175"/>
    </location>
</feature>
<dbReference type="InterPro" id="IPR036259">
    <property type="entry name" value="MFS_trans_sf"/>
</dbReference>
<dbReference type="Pfam" id="PF06609">
    <property type="entry name" value="TRI12"/>
    <property type="match status" value="1"/>
</dbReference>